<evidence type="ECO:0000313" key="2">
    <source>
        <dbReference type="EMBL" id="KNC99866.1"/>
    </source>
</evidence>
<evidence type="ECO:0000313" key="3">
    <source>
        <dbReference type="Proteomes" id="UP000053201"/>
    </source>
</evidence>
<sequence length="82" mass="8741">MASTKKLLVTDEGADSQQLHSPILHEPQTFYGQTKRDVSREVTEQTASGQMEHKASAAAAGSKKHSIAPESKGGYFGVIPGE</sequence>
<keyword evidence="3" id="KW-1185">Reference proteome</keyword>
<proteinExistence type="predicted"/>
<dbReference type="AlphaFoldDB" id="A0A0L0HFR1"/>
<protein>
    <submittedName>
        <fullName evidence="2">Uncharacterized protein</fullName>
    </submittedName>
</protein>
<dbReference type="Proteomes" id="UP000053201">
    <property type="component" value="Unassembled WGS sequence"/>
</dbReference>
<feature type="compositionally biased region" description="Basic and acidic residues" evidence="1">
    <location>
        <begin position="34"/>
        <end position="43"/>
    </location>
</feature>
<organism evidence="2 3">
    <name type="scientific">Spizellomyces punctatus (strain DAOM BR117)</name>
    <dbReference type="NCBI Taxonomy" id="645134"/>
    <lineage>
        <taxon>Eukaryota</taxon>
        <taxon>Fungi</taxon>
        <taxon>Fungi incertae sedis</taxon>
        <taxon>Chytridiomycota</taxon>
        <taxon>Chytridiomycota incertae sedis</taxon>
        <taxon>Chytridiomycetes</taxon>
        <taxon>Spizellomycetales</taxon>
        <taxon>Spizellomycetaceae</taxon>
        <taxon>Spizellomyces</taxon>
    </lineage>
</organism>
<dbReference type="GeneID" id="27688631"/>
<evidence type="ECO:0000256" key="1">
    <source>
        <dbReference type="SAM" id="MobiDB-lite"/>
    </source>
</evidence>
<dbReference type="OrthoDB" id="10330366at2759"/>
<dbReference type="InParanoid" id="A0A0L0HFR1"/>
<dbReference type="VEuPathDB" id="FungiDB:SPPG_05239"/>
<dbReference type="RefSeq" id="XP_016607906.1">
    <property type="nucleotide sequence ID" value="XM_016753463.1"/>
</dbReference>
<feature type="region of interest" description="Disordered" evidence="1">
    <location>
        <begin position="1"/>
        <end position="82"/>
    </location>
</feature>
<reference evidence="2 3" key="1">
    <citation type="submission" date="2009-08" db="EMBL/GenBank/DDBJ databases">
        <title>The Genome Sequence of Spizellomyces punctatus strain DAOM BR117.</title>
        <authorList>
            <consortium name="The Broad Institute Genome Sequencing Platform"/>
            <person name="Russ C."/>
            <person name="Cuomo C."/>
            <person name="Shea T."/>
            <person name="Young S.K."/>
            <person name="Zeng Q."/>
            <person name="Koehrsen M."/>
            <person name="Haas B."/>
            <person name="Borodovsky M."/>
            <person name="Guigo R."/>
            <person name="Alvarado L."/>
            <person name="Berlin A."/>
            <person name="Bochicchio J."/>
            <person name="Borenstein D."/>
            <person name="Chapman S."/>
            <person name="Chen Z."/>
            <person name="Engels R."/>
            <person name="Freedman E."/>
            <person name="Gellesch M."/>
            <person name="Goldberg J."/>
            <person name="Griggs A."/>
            <person name="Gujja S."/>
            <person name="Heiman D."/>
            <person name="Hepburn T."/>
            <person name="Howarth C."/>
            <person name="Jen D."/>
            <person name="Larson L."/>
            <person name="Lewis B."/>
            <person name="Mehta T."/>
            <person name="Park D."/>
            <person name="Pearson M."/>
            <person name="Roberts A."/>
            <person name="Saif S."/>
            <person name="Shenoy N."/>
            <person name="Sisk P."/>
            <person name="Stolte C."/>
            <person name="Sykes S."/>
            <person name="Thomson T."/>
            <person name="Walk T."/>
            <person name="White J."/>
            <person name="Yandava C."/>
            <person name="Burger G."/>
            <person name="Gray M.W."/>
            <person name="Holland P.W.H."/>
            <person name="King N."/>
            <person name="Lang F.B.F."/>
            <person name="Roger A.J."/>
            <person name="Ruiz-Trillo I."/>
            <person name="Lander E."/>
            <person name="Nusbaum C."/>
        </authorList>
    </citation>
    <scope>NUCLEOTIDE SEQUENCE [LARGE SCALE GENOMIC DNA]</scope>
    <source>
        <strain evidence="2 3">DAOM BR117</strain>
    </source>
</reference>
<gene>
    <name evidence="2" type="ORF">SPPG_05239</name>
</gene>
<dbReference type="EMBL" id="KQ257457">
    <property type="protein sequence ID" value="KNC99866.1"/>
    <property type="molecule type" value="Genomic_DNA"/>
</dbReference>
<name>A0A0L0HFR1_SPIPD</name>
<accession>A0A0L0HFR1</accession>